<name>A0A7S3DA32_9EUKA</name>
<reference evidence="1" key="1">
    <citation type="submission" date="2021-01" db="EMBL/GenBank/DDBJ databases">
        <authorList>
            <person name="Corre E."/>
            <person name="Pelletier E."/>
            <person name="Niang G."/>
            <person name="Scheremetjew M."/>
            <person name="Finn R."/>
            <person name="Kale V."/>
            <person name="Holt S."/>
            <person name="Cochrane G."/>
            <person name="Meng A."/>
            <person name="Brown T."/>
            <person name="Cohen L."/>
        </authorList>
    </citation>
    <scope>NUCLEOTIDE SEQUENCE</scope>
    <source>
        <strain evidence="1">NIES-2562</strain>
    </source>
</reference>
<gene>
    <name evidence="1" type="ORF">PBIL07802_LOCUS13040</name>
</gene>
<dbReference type="AlphaFoldDB" id="A0A7S3DA32"/>
<protein>
    <submittedName>
        <fullName evidence="1">Uncharacterized protein</fullName>
    </submittedName>
</protein>
<organism evidence="1">
    <name type="scientific">Palpitomonas bilix</name>
    <dbReference type="NCBI Taxonomy" id="652834"/>
    <lineage>
        <taxon>Eukaryota</taxon>
        <taxon>Eukaryota incertae sedis</taxon>
    </lineage>
</organism>
<sequence length="100" mass="10672">MRVCRLYSALSANVKEGRGARLGTVSHCEGLSEARLTSAPDIVSISPIFPSPSSSFLTFSTCFSPLRALLLSPLPLYLSKWRGTLPFPPLPSPPVSPKSG</sequence>
<evidence type="ECO:0000313" key="1">
    <source>
        <dbReference type="EMBL" id="CAE0250835.1"/>
    </source>
</evidence>
<dbReference type="EMBL" id="HBIB01020142">
    <property type="protein sequence ID" value="CAE0250835.1"/>
    <property type="molecule type" value="Transcribed_RNA"/>
</dbReference>
<accession>A0A7S3DA32</accession>
<proteinExistence type="predicted"/>